<keyword evidence="2" id="KW-1185">Reference proteome</keyword>
<sequence>MRTLINFFATTPHTLHPTPKSRDEYWICRYLSAIPDYPFIAIVDCGGSVPRSSNGGDRQLTYLLK</sequence>
<accession>A0ABR8E3X0</accession>
<evidence type="ECO:0000313" key="2">
    <source>
        <dbReference type="Proteomes" id="UP000623440"/>
    </source>
</evidence>
<protein>
    <submittedName>
        <fullName evidence="1">Uncharacterized protein</fullName>
    </submittedName>
</protein>
<gene>
    <name evidence="1" type="ORF">H6G97_45735</name>
</gene>
<dbReference type="EMBL" id="JACJSI010000412">
    <property type="protein sequence ID" value="MBD2536215.1"/>
    <property type="molecule type" value="Genomic_DNA"/>
</dbReference>
<reference evidence="1 2" key="1">
    <citation type="journal article" date="2020" name="ISME J.">
        <title>Comparative genomics reveals insights into cyanobacterial evolution and habitat adaptation.</title>
        <authorList>
            <person name="Chen M.Y."/>
            <person name="Teng W.K."/>
            <person name="Zhao L."/>
            <person name="Hu C.X."/>
            <person name="Zhou Y.K."/>
            <person name="Han B.P."/>
            <person name="Song L.R."/>
            <person name="Shu W.S."/>
        </authorList>
    </citation>
    <scope>NUCLEOTIDE SEQUENCE [LARGE SCALE GENOMIC DNA]</scope>
    <source>
        <strain evidence="1 2">FACHB-838</strain>
    </source>
</reference>
<evidence type="ECO:0000313" key="1">
    <source>
        <dbReference type="EMBL" id="MBD2536215.1"/>
    </source>
</evidence>
<comment type="caution">
    <text evidence="1">The sequence shown here is derived from an EMBL/GenBank/DDBJ whole genome shotgun (WGS) entry which is preliminary data.</text>
</comment>
<name>A0ABR8E3X0_9NOSO</name>
<organism evidence="1 2">
    <name type="scientific">Nostoc flagelliforme FACHB-838</name>
    <dbReference type="NCBI Taxonomy" id="2692904"/>
    <lineage>
        <taxon>Bacteria</taxon>
        <taxon>Bacillati</taxon>
        <taxon>Cyanobacteriota</taxon>
        <taxon>Cyanophyceae</taxon>
        <taxon>Nostocales</taxon>
        <taxon>Nostocaceae</taxon>
        <taxon>Nostoc</taxon>
    </lineage>
</organism>
<dbReference type="Proteomes" id="UP000623440">
    <property type="component" value="Unassembled WGS sequence"/>
</dbReference>
<proteinExistence type="predicted"/>